<accession>A0A5M3ZFK3</accession>
<evidence type="ECO:0000256" key="2">
    <source>
        <dbReference type="ARBA" id="ARBA00023163"/>
    </source>
</evidence>
<gene>
    <name evidence="5" type="ORF">ATEIFO6365_0013001000</name>
</gene>
<dbReference type="GO" id="GO:0006351">
    <property type="term" value="P:DNA-templated transcription"/>
    <property type="evidence" value="ECO:0007669"/>
    <property type="project" value="InterPro"/>
</dbReference>
<name>A0A5M3ZFK3_ASPTE</name>
<dbReference type="InterPro" id="IPR050987">
    <property type="entry name" value="AtrR-like"/>
</dbReference>
<keyword evidence="6" id="KW-1185">Reference proteome</keyword>
<organism evidence="5 6">
    <name type="scientific">Aspergillus terreus</name>
    <dbReference type="NCBI Taxonomy" id="33178"/>
    <lineage>
        <taxon>Eukaryota</taxon>
        <taxon>Fungi</taxon>
        <taxon>Dikarya</taxon>
        <taxon>Ascomycota</taxon>
        <taxon>Pezizomycotina</taxon>
        <taxon>Eurotiomycetes</taxon>
        <taxon>Eurotiomycetidae</taxon>
        <taxon>Eurotiales</taxon>
        <taxon>Aspergillaceae</taxon>
        <taxon>Aspergillus</taxon>
        <taxon>Aspergillus subgen. Circumdati</taxon>
    </lineage>
</organism>
<dbReference type="VEuPathDB" id="FungiDB:ATEG_09499"/>
<evidence type="ECO:0000256" key="3">
    <source>
        <dbReference type="ARBA" id="ARBA00023242"/>
    </source>
</evidence>
<keyword evidence="1" id="KW-0805">Transcription regulation</keyword>
<dbReference type="GO" id="GO:0008270">
    <property type="term" value="F:zinc ion binding"/>
    <property type="evidence" value="ECO:0007669"/>
    <property type="project" value="InterPro"/>
</dbReference>
<feature type="domain" description="Xylanolytic transcriptional activator regulatory" evidence="4">
    <location>
        <begin position="94"/>
        <end position="163"/>
    </location>
</feature>
<dbReference type="PANTHER" id="PTHR46910:SF1">
    <property type="entry name" value="MISCELLANEOUS ZN(II)2CYS6 TRANSCRIPTION FACTOR (EUROFUNG)-RELATED"/>
    <property type="match status" value="1"/>
</dbReference>
<sequence>MVTRLLQDETDMQTHHQLSVCIYTKAVSHLYRLFKLSRNTTLKRQYLRSKREYETAGLHALKRIDVCSTPSLLLIQSLISGALLMQKLGKMNQSWVLNSYAARLLVSLNYHEVDSSTPDSGMDEEIHSSLWGCYYLDRTLSYLFVRPPSLPELRVPPSQLVHAQTTLLYGPLIGIILDLAQVQGELLDLLLNGQRKFAAEVSAKYENIQVRMSKIYSDLHNRRSSLPPTVTNEYLSADFCYHAILVDVYRAQLKHHPDAETYKECLSSARASLRAFQSLEKDLAYELGLEDPCPYFLTWTVFLYPLSPFFVLFCNVVRESDFEDYTLLKEVTQGLSRITGNSYVSRMLDLLTTLQNLCEPLFQTTMRIQQGSQVSETHGTMDGPVYQAVAPGTTNHTSLNCSHPGPPSTEPVIEPSSTGILPPEMYPESSTSTDGLIWQLFNSQFSLDWFDVDYSPLNGH</sequence>
<dbReference type="CDD" id="cd12148">
    <property type="entry name" value="fungal_TF_MHR"/>
    <property type="match status" value="1"/>
</dbReference>
<dbReference type="SMART" id="SM00906">
    <property type="entry name" value="Fungal_trans"/>
    <property type="match status" value="1"/>
</dbReference>
<comment type="caution">
    <text evidence="5">The sequence shown here is derived from an EMBL/GenBank/DDBJ whole genome shotgun (WGS) entry which is preliminary data.</text>
</comment>
<dbReference type="PANTHER" id="PTHR46910">
    <property type="entry name" value="TRANSCRIPTION FACTOR PDR1"/>
    <property type="match status" value="1"/>
</dbReference>
<reference evidence="5 6" key="1">
    <citation type="submission" date="2020-01" db="EMBL/GenBank/DDBJ databases">
        <title>Aspergillus terreus IFO 6365 whole genome shotgun sequence.</title>
        <authorList>
            <person name="Kanamasa S."/>
            <person name="Takahashi H."/>
        </authorList>
    </citation>
    <scope>NUCLEOTIDE SEQUENCE [LARGE SCALE GENOMIC DNA]</scope>
    <source>
        <strain evidence="5 6">IFO 6365</strain>
    </source>
</reference>
<dbReference type="EMBL" id="BLJY01000013">
    <property type="protein sequence ID" value="GFF20676.1"/>
    <property type="molecule type" value="Genomic_DNA"/>
</dbReference>
<dbReference type="Proteomes" id="UP000452235">
    <property type="component" value="Unassembled WGS sequence"/>
</dbReference>
<evidence type="ECO:0000313" key="5">
    <source>
        <dbReference type="EMBL" id="GFF20676.1"/>
    </source>
</evidence>
<evidence type="ECO:0000259" key="4">
    <source>
        <dbReference type="SMART" id="SM00906"/>
    </source>
</evidence>
<evidence type="ECO:0000313" key="6">
    <source>
        <dbReference type="Proteomes" id="UP000452235"/>
    </source>
</evidence>
<protein>
    <submittedName>
        <fullName evidence="5">Zn(II)2Cys6 transcription factor</fullName>
    </submittedName>
</protein>
<evidence type="ECO:0000256" key="1">
    <source>
        <dbReference type="ARBA" id="ARBA00023015"/>
    </source>
</evidence>
<dbReference type="AlphaFoldDB" id="A0A5M3ZFK3"/>
<dbReference type="GO" id="GO:0003677">
    <property type="term" value="F:DNA binding"/>
    <property type="evidence" value="ECO:0007669"/>
    <property type="project" value="InterPro"/>
</dbReference>
<dbReference type="OrthoDB" id="103819at2759"/>
<proteinExistence type="predicted"/>
<dbReference type="GO" id="GO:0003700">
    <property type="term" value="F:DNA-binding transcription factor activity"/>
    <property type="evidence" value="ECO:0007669"/>
    <property type="project" value="InterPro"/>
</dbReference>
<keyword evidence="3" id="KW-0539">Nucleus</keyword>
<keyword evidence="2" id="KW-0804">Transcription</keyword>
<dbReference type="InterPro" id="IPR007219">
    <property type="entry name" value="XnlR_reg_dom"/>
</dbReference>